<protein>
    <submittedName>
        <fullName evidence="2">Alpha/beta hydrolase</fullName>
    </submittedName>
</protein>
<dbReference type="RefSeq" id="WP_178931135.1">
    <property type="nucleotide sequence ID" value="NZ_JACBAZ010000001.1"/>
</dbReference>
<dbReference type="Gene3D" id="3.40.50.1820">
    <property type="entry name" value="alpha/beta hydrolase"/>
    <property type="match status" value="1"/>
</dbReference>
<dbReference type="PRINTS" id="PR00111">
    <property type="entry name" value="ABHYDROLASE"/>
</dbReference>
<dbReference type="InterPro" id="IPR000073">
    <property type="entry name" value="AB_hydrolase_1"/>
</dbReference>
<comment type="caution">
    <text evidence="2">The sequence shown here is derived from an EMBL/GenBank/DDBJ whole genome shotgun (WGS) entry which is preliminary data.</text>
</comment>
<feature type="domain" description="AB hydrolase-1" evidence="1">
    <location>
        <begin position="15"/>
        <end position="240"/>
    </location>
</feature>
<dbReference type="SUPFAM" id="SSF53474">
    <property type="entry name" value="alpha/beta-Hydrolases"/>
    <property type="match status" value="1"/>
</dbReference>
<proteinExistence type="predicted"/>
<dbReference type="AlphaFoldDB" id="A0A851GIZ1"/>
<evidence type="ECO:0000313" key="3">
    <source>
        <dbReference type="Proteomes" id="UP000557872"/>
    </source>
</evidence>
<gene>
    <name evidence="2" type="ORF">HW115_03295</name>
</gene>
<keyword evidence="3" id="KW-1185">Reference proteome</keyword>
<dbReference type="EMBL" id="JACBAZ010000001">
    <property type="protein sequence ID" value="NWK54620.1"/>
    <property type="molecule type" value="Genomic_DNA"/>
</dbReference>
<sequence length="268" mass="29636">MSLPAFQTLGNPNDPPLLFLHGLGAGKIQTTSAFPSLPHCFLIAPDMPGHGESQSYDPSGFSFDSFADLTVRLIRHLGIETLHLGGLSMGSGIALNIALRYPEMVHSLILLRPSWTDKRKPEHLKLVAWVGQWIEKLGMHGAREQLLQCPDFLILQTQNPPVADSILALFDRPETPASTAVLYKMWQDAPFHALSELQSIEQPTLILTTGRDELHPQLAADQIAANLRHHRSTALPARYHEPEAYHTALRGEVRDFLASNELSEPSPS</sequence>
<accession>A0A851GIZ1</accession>
<evidence type="ECO:0000313" key="2">
    <source>
        <dbReference type="EMBL" id="NWK54620.1"/>
    </source>
</evidence>
<dbReference type="InterPro" id="IPR050266">
    <property type="entry name" value="AB_hydrolase_sf"/>
</dbReference>
<dbReference type="Pfam" id="PF00561">
    <property type="entry name" value="Abhydrolase_1"/>
    <property type="match status" value="1"/>
</dbReference>
<evidence type="ECO:0000259" key="1">
    <source>
        <dbReference type="Pfam" id="PF00561"/>
    </source>
</evidence>
<dbReference type="GO" id="GO:0016787">
    <property type="term" value="F:hydrolase activity"/>
    <property type="evidence" value="ECO:0007669"/>
    <property type="project" value="UniProtKB-KW"/>
</dbReference>
<dbReference type="PANTHER" id="PTHR43798">
    <property type="entry name" value="MONOACYLGLYCEROL LIPASE"/>
    <property type="match status" value="1"/>
</dbReference>
<dbReference type="Proteomes" id="UP000557872">
    <property type="component" value="Unassembled WGS sequence"/>
</dbReference>
<keyword evidence="2" id="KW-0378">Hydrolase</keyword>
<reference evidence="2 3" key="1">
    <citation type="submission" date="2020-07" db="EMBL/GenBank/DDBJ databases">
        <title>Roseicoccus Jingziensis gen. nov., sp. nov., isolated from coastal seawater.</title>
        <authorList>
            <person name="Feng X."/>
        </authorList>
    </citation>
    <scope>NUCLEOTIDE SEQUENCE [LARGE SCALE GENOMIC DNA]</scope>
    <source>
        <strain evidence="2 3">N1E253</strain>
    </source>
</reference>
<organism evidence="2 3">
    <name type="scientific">Oceaniferula marina</name>
    <dbReference type="NCBI Taxonomy" id="2748318"/>
    <lineage>
        <taxon>Bacteria</taxon>
        <taxon>Pseudomonadati</taxon>
        <taxon>Verrucomicrobiota</taxon>
        <taxon>Verrucomicrobiia</taxon>
        <taxon>Verrucomicrobiales</taxon>
        <taxon>Verrucomicrobiaceae</taxon>
        <taxon>Oceaniferula</taxon>
    </lineage>
</organism>
<dbReference type="InterPro" id="IPR029058">
    <property type="entry name" value="AB_hydrolase_fold"/>
</dbReference>
<name>A0A851GIZ1_9BACT</name>